<organism evidence="4 5">
    <name type="scientific">Acholeplasma brassicae</name>
    <dbReference type="NCBI Taxonomy" id="61635"/>
    <lineage>
        <taxon>Bacteria</taxon>
        <taxon>Bacillati</taxon>
        <taxon>Mycoplasmatota</taxon>
        <taxon>Mollicutes</taxon>
        <taxon>Acholeplasmatales</taxon>
        <taxon>Acholeplasmataceae</taxon>
        <taxon>Acholeplasma</taxon>
    </lineage>
</organism>
<dbReference type="InterPro" id="IPR058660">
    <property type="entry name" value="WHD_DnaB"/>
</dbReference>
<dbReference type="EMBL" id="FO681348">
    <property type="protein sequence ID" value="CCV65665.1"/>
    <property type="molecule type" value="Genomic_DNA"/>
</dbReference>
<sequence>MKNDCLWIMKNSAISEEDQAVLSLLYQPLIGTEAHGLYLLLSNLTDKKNHQSEIVSFSFLLDLLNIKEKAFLSARQKLEAIGLINIYQKKDIYLFKLNMPLSPKQFFLDGILGSFLRSEIGDKNFNMLFELFSVPEVSKDGYENITKTFDEVFQVNNLEALTTNKHVFGRKNGTGVVIKDEFDFEVLYEALPIRIKKKRLYTEKIKSQIASIFYVYGFSIEEMVRILSDSYIEENKSIFYEKISLNAKMYNEQKNGNHSIEIDMKEQKSTNPLVLSKLKPQEIIRAYGSKLTNQSFALETIRNLVERNAVDIAVINAVIIAALRSKNDLPSLNYLEKVLNDWIKRGIDNEEAAYHYIMGDSSGTKPKTNKTNYASNRVVKHVPDWVNDFIDSMETGETKHD</sequence>
<evidence type="ECO:0000259" key="2">
    <source>
        <dbReference type="Pfam" id="PF07261"/>
    </source>
</evidence>
<dbReference type="HOGENOM" id="CLU_040783_0_0_14"/>
<keyword evidence="5" id="KW-1185">Reference proteome</keyword>
<dbReference type="RefSeq" id="WP_030004525.1">
    <property type="nucleotide sequence ID" value="NC_022549.1"/>
</dbReference>
<dbReference type="OrthoDB" id="384022at2"/>
<feature type="domain" description="Replicative helicase loading/DNA remodeling protein DnaB N-terminal winged helix" evidence="3">
    <location>
        <begin position="7"/>
        <end position="226"/>
    </location>
</feature>
<name>U4KN46_9MOLU</name>
<dbReference type="Gene3D" id="1.10.10.630">
    <property type="entry name" value="DnaD domain-like"/>
    <property type="match status" value="1"/>
</dbReference>
<evidence type="ECO:0000259" key="3">
    <source>
        <dbReference type="Pfam" id="PF25888"/>
    </source>
</evidence>
<feature type="domain" description="DnaB/C C-terminal" evidence="2">
    <location>
        <begin position="295"/>
        <end position="356"/>
    </location>
</feature>
<comment type="similarity">
    <text evidence="1">Belongs to the DnaB/DnaD family.</text>
</comment>
<proteinExistence type="inferred from homology"/>
<evidence type="ECO:0000256" key="1">
    <source>
        <dbReference type="ARBA" id="ARBA00093462"/>
    </source>
</evidence>
<dbReference type="AlphaFoldDB" id="U4KN46"/>
<protein>
    <submittedName>
        <fullName evidence="4">Replication initiation and membrane attachment protein</fullName>
    </submittedName>
</protein>
<dbReference type="KEGG" id="abra:BN85306440"/>
<evidence type="ECO:0000313" key="5">
    <source>
        <dbReference type="Proteomes" id="UP000032737"/>
    </source>
</evidence>
<dbReference type="InterPro" id="IPR034829">
    <property type="entry name" value="DnaD-like_sf"/>
</dbReference>
<dbReference type="Proteomes" id="UP000032737">
    <property type="component" value="Chromosome"/>
</dbReference>
<dbReference type="STRING" id="61635.BN85306440"/>
<dbReference type="Pfam" id="PF07261">
    <property type="entry name" value="DnaB_2"/>
    <property type="match status" value="1"/>
</dbReference>
<reference evidence="4 5" key="1">
    <citation type="journal article" date="2013" name="J. Mol. Microbiol. Biotechnol.">
        <title>Analysis of the Complete Genomes of Acholeplasma brassicae , A. palmae and A. laidlawii and Their Comparison to the Obligate Parasites from ' Candidatus Phytoplasma'.</title>
        <authorList>
            <person name="Kube M."/>
            <person name="Siewert C."/>
            <person name="Migdoll A.M."/>
            <person name="Duduk B."/>
            <person name="Holz S."/>
            <person name="Rabus R."/>
            <person name="Seemuller E."/>
            <person name="Mitrovic J."/>
            <person name="Muller I."/>
            <person name="Buttner C."/>
            <person name="Reinhardt R."/>
        </authorList>
    </citation>
    <scope>NUCLEOTIDE SEQUENCE [LARGE SCALE GENOMIC DNA]</scope>
    <source>
        <strain evidence="5">0502</strain>
    </source>
</reference>
<gene>
    <name evidence="4" type="primary">dnaB</name>
    <name evidence="4" type="ORF">BN85306440</name>
</gene>
<dbReference type="Pfam" id="PF25888">
    <property type="entry name" value="WHD_DnaB"/>
    <property type="match status" value="1"/>
</dbReference>
<accession>U4KN46</accession>
<dbReference type="InterPro" id="IPR006343">
    <property type="entry name" value="DnaB/C_C"/>
</dbReference>
<evidence type="ECO:0000313" key="4">
    <source>
        <dbReference type="EMBL" id="CCV65665.1"/>
    </source>
</evidence>